<evidence type="ECO:0000313" key="1">
    <source>
        <dbReference type="EMBL" id="AXT47299.1"/>
    </source>
</evidence>
<dbReference type="InterPro" id="IPR010282">
    <property type="entry name" value="Uncharacterised_HutD/Ves"/>
</dbReference>
<sequence length="237" mass="25772">MPETRRHLVQGLPDHPAVRRGADRLGGDSLPRLDHQLPALRPAMTLIRLQDCPPSPWKNGGGSTRQLLVSPAGAGLDDFDYRVSLASVASDGPFSRFDGVDRQLLILQGAGLELKLDGRDSLRLTPGDAPLAFAGETPAQSRLLDGPLTDFNVMTRRGRYRSRLDHLTVDGELELRSDAELTLLLTLEDGAQLLQDGRPRPLAAWDAAVARRGETLRLHAARPVALWRVELAAVGPV</sequence>
<name>A0AAD0RT67_9NEIS</name>
<dbReference type="Proteomes" id="UP000259465">
    <property type="component" value="Chromosome"/>
</dbReference>
<dbReference type="CDD" id="cd20293">
    <property type="entry name" value="cupin_HutD_N"/>
    <property type="match status" value="1"/>
</dbReference>
<dbReference type="Gene3D" id="2.60.120.10">
    <property type="entry name" value="Jelly Rolls"/>
    <property type="match status" value="1"/>
</dbReference>
<keyword evidence="2" id="KW-1185">Reference proteome</keyword>
<dbReference type="PANTHER" id="PTHR37943:SF1">
    <property type="entry name" value="PROTEIN VES"/>
    <property type="match status" value="1"/>
</dbReference>
<accession>A0AAD0RT67</accession>
<proteinExistence type="predicted"/>
<dbReference type="AlphaFoldDB" id="A0AAD0RT67"/>
<dbReference type="InterPro" id="IPR014710">
    <property type="entry name" value="RmlC-like_jellyroll"/>
</dbReference>
<dbReference type="PANTHER" id="PTHR37943">
    <property type="entry name" value="PROTEIN VES"/>
    <property type="match status" value="1"/>
</dbReference>
<reference evidence="1 2" key="1">
    <citation type="submission" date="2018-08" db="EMBL/GenBank/DDBJ databases">
        <title>Complete genome sequence of JP2-74.</title>
        <authorList>
            <person name="Wu L."/>
        </authorList>
    </citation>
    <scope>NUCLEOTIDE SEQUENCE [LARGE SCALE GENOMIC DNA]</scope>
    <source>
        <strain evidence="1 2">JP2-74</strain>
    </source>
</reference>
<dbReference type="SUPFAM" id="SSF51182">
    <property type="entry name" value="RmlC-like cupins"/>
    <property type="match status" value="1"/>
</dbReference>
<dbReference type="InterPro" id="IPR011051">
    <property type="entry name" value="RmlC_Cupin_sf"/>
</dbReference>
<dbReference type="EMBL" id="CP031968">
    <property type="protein sequence ID" value="AXT47299.1"/>
    <property type="molecule type" value="Genomic_DNA"/>
</dbReference>
<gene>
    <name evidence="1" type="ORF">D1345_14350</name>
</gene>
<dbReference type="KEGG" id="crz:D1345_14350"/>
<evidence type="ECO:0000313" key="2">
    <source>
        <dbReference type="Proteomes" id="UP000259465"/>
    </source>
</evidence>
<organism evidence="1 2">
    <name type="scientific">Chromobacterium rhizoryzae</name>
    <dbReference type="NCBI Taxonomy" id="1778675"/>
    <lineage>
        <taxon>Bacteria</taxon>
        <taxon>Pseudomonadati</taxon>
        <taxon>Pseudomonadota</taxon>
        <taxon>Betaproteobacteria</taxon>
        <taxon>Neisseriales</taxon>
        <taxon>Chromobacteriaceae</taxon>
        <taxon>Chromobacterium</taxon>
    </lineage>
</organism>
<dbReference type="Pfam" id="PF05962">
    <property type="entry name" value="HutD"/>
    <property type="match status" value="1"/>
</dbReference>
<protein>
    <submittedName>
        <fullName evidence="1">HutD family protein</fullName>
    </submittedName>
</protein>